<dbReference type="Proteomes" id="UP001056120">
    <property type="component" value="Linkage Group LG26"/>
</dbReference>
<reference evidence="1 2" key="2">
    <citation type="journal article" date="2022" name="Mol. Ecol. Resour.">
        <title>The genomes of chicory, endive, great burdock and yacon provide insights into Asteraceae paleo-polyploidization history and plant inulin production.</title>
        <authorList>
            <person name="Fan W."/>
            <person name="Wang S."/>
            <person name="Wang H."/>
            <person name="Wang A."/>
            <person name="Jiang F."/>
            <person name="Liu H."/>
            <person name="Zhao H."/>
            <person name="Xu D."/>
            <person name="Zhang Y."/>
        </authorList>
    </citation>
    <scope>NUCLEOTIDE SEQUENCE [LARGE SCALE GENOMIC DNA]</scope>
    <source>
        <strain evidence="2">cv. Yunnan</strain>
        <tissue evidence="1">Leaves</tissue>
    </source>
</reference>
<name>A0ACB8ZC73_9ASTR</name>
<sequence length="219" mass="25142">MIHIIKEKLLLVGSFDACICFQFWINSHYCKRTRNSRVLYSGCWCISCIAEFDKMDVRFLTNTHLLQETPNSCMHLMCTAIHSSNCLSCCTVVLHFFLSPLLVAQGFVPLSLSNVILMVAVSCYHYPNFLGCDVLPFLEKTTVFLYPIRITIILTPIFGLNPSNMCMYSDKMIFQHLQREFEAALASQTQDTLHLGASHYAVNILDFLLQFRQQNRFSD</sequence>
<comment type="caution">
    <text evidence="1">The sequence shown here is derived from an EMBL/GenBank/DDBJ whole genome shotgun (WGS) entry which is preliminary data.</text>
</comment>
<accession>A0ACB8ZC73</accession>
<evidence type="ECO:0000313" key="1">
    <source>
        <dbReference type="EMBL" id="KAI3694914.1"/>
    </source>
</evidence>
<proteinExistence type="predicted"/>
<keyword evidence="2" id="KW-1185">Reference proteome</keyword>
<gene>
    <name evidence="1" type="ORF">L1987_77898</name>
</gene>
<evidence type="ECO:0000313" key="2">
    <source>
        <dbReference type="Proteomes" id="UP001056120"/>
    </source>
</evidence>
<reference evidence="2" key="1">
    <citation type="journal article" date="2022" name="Mol. Ecol. Resour.">
        <title>The genomes of chicory, endive, great burdock and yacon provide insights into Asteraceae palaeo-polyploidization history and plant inulin production.</title>
        <authorList>
            <person name="Fan W."/>
            <person name="Wang S."/>
            <person name="Wang H."/>
            <person name="Wang A."/>
            <person name="Jiang F."/>
            <person name="Liu H."/>
            <person name="Zhao H."/>
            <person name="Xu D."/>
            <person name="Zhang Y."/>
        </authorList>
    </citation>
    <scope>NUCLEOTIDE SEQUENCE [LARGE SCALE GENOMIC DNA]</scope>
    <source>
        <strain evidence="2">cv. Yunnan</strain>
    </source>
</reference>
<organism evidence="1 2">
    <name type="scientific">Smallanthus sonchifolius</name>
    <dbReference type="NCBI Taxonomy" id="185202"/>
    <lineage>
        <taxon>Eukaryota</taxon>
        <taxon>Viridiplantae</taxon>
        <taxon>Streptophyta</taxon>
        <taxon>Embryophyta</taxon>
        <taxon>Tracheophyta</taxon>
        <taxon>Spermatophyta</taxon>
        <taxon>Magnoliopsida</taxon>
        <taxon>eudicotyledons</taxon>
        <taxon>Gunneridae</taxon>
        <taxon>Pentapetalae</taxon>
        <taxon>asterids</taxon>
        <taxon>campanulids</taxon>
        <taxon>Asterales</taxon>
        <taxon>Asteraceae</taxon>
        <taxon>Asteroideae</taxon>
        <taxon>Heliantheae alliance</taxon>
        <taxon>Millerieae</taxon>
        <taxon>Smallanthus</taxon>
    </lineage>
</organism>
<protein>
    <submittedName>
        <fullName evidence="1">Uncharacterized protein</fullName>
    </submittedName>
</protein>
<dbReference type="EMBL" id="CM042043">
    <property type="protein sequence ID" value="KAI3694914.1"/>
    <property type="molecule type" value="Genomic_DNA"/>
</dbReference>